<dbReference type="AlphaFoldDB" id="A0ABC8RUR0"/>
<feature type="compositionally biased region" description="Basic residues" evidence="1">
    <location>
        <begin position="60"/>
        <end position="73"/>
    </location>
</feature>
<feature type="region of interest" description="Disordered" evidence="1">
    <location>
        <begin position="1"/>
        <end position="73"/>
    </location>
</feature>
<name>A0ABC8RUR0_9AQUA</name>
<protein>
    <submittedName>
        <fullName evidence="2">Uncharacterized protein</fullName>
    </submittedName>
</protein>
<dbReference type="EMBL" id="CAUOFW020001724">
    <property type="protein sequence ID" value="CAK9147851.1"/>
    <property type="molecule type" value="Genomic_DNA"/>
</dbReference>
<dbReference type="Proteomes" id="UP001642360">
    <property type="component" value="Unassembled WGS sequence"/>
</dbReference>
<comment type="caution">
    <text evidence="2">The sequence shown here is derived from an EMBL/GenBank/DDBJ whole genome shotgun (WGS) entry which is preliminary data.</text>
</comment>
<feature type="compositionally biased region" description="Basic and acidic residues" evidence="1">
    <location>
        <begin position="1"/>
        <end position="18"/>
    </location>
</feature>
<proteinExistence type="predicted"/>
<evidence type="ECO:0000313" key="2">
    <source>
        <dbReference type="EMBL" id="CAK9147851.1"/>
    </source>
</evidence>
<evidence type="ECO:0000313" key="3">
    <source>
        <dbReference type="Proteomes" id="UP001642360"/>
    </source>
</evidence>
<feature type="compositionally biased region" description="Low complexity" evidence="1">
    <location>
        <begin position="37"/>
        <end position="53"/>
    </location>
</feature>
<keyword evidence="3" id="KW-1185">Reference proteome</keyword>
<organism evidence="2 3">
    <name type="scientific">Ilex paraguariensis</name>
    <name type="common">yerba mate</name>
    <dbReference type="NCBI Taxonomy" id="185542"/>
    <lineage>
        <taxon>Eukaryota</taxon>
        <taxon>Viridiplantae</taxon>
        <taxon>Streptophyta</taxon>
        <taxon>Embryophyta</taxon>
        <taxon>Tracheophyta</taxon>
        <taxon>Spermatophyta</taxon>
        <taxon>Magnoliopsida</taxon>
        <taxon>eudicotyledons</taxon>
        <taxon>Gunneridae</taxon>
        <taxon>Pentapetalae</taxon>
        <taxon>asterids</taxon>
        <taxon>campanulids</taxon>
        <taxon>Aquifoliales</taxon>
        <taxon>Aquifoliaceae</taxon>
        <taxon>Ilex</taxon>
    </lineage>
</organism>
<reference evidence="2 3" key="1">
    <citation type="submission" date="2024-02" db="EMBL/GenBank/DDBJ databases">
        <authorList>
            <person name="Vignale AGUSTIN F."/>
            <person name="Sosa J E."/>
            <person name="Modenutti C."/>
        </authorList>
    </citation>
    <scope>NUCLEOTIDE SEQUENCE [LARGE SCALE GENOMIC DNA]</scope>
</reference>
<accession>A0ABC8RUR0</accession>
<gene>
    <name evidence="2" type="ORF">ILEXP_LOCUS15787</name>
</gene>
<evidence type="ECO:0000256" key="1">
    <source>
        <dbReference type="SAM" id="MobiDB-lite"/>
    </source>
</evidence>
<sequence length="73" mass="7281">MASLKAEKPLGLAKKDPAKASSCTSCTPKAPAPATAPAPASATAPAPKTTVAKPEAKPREPKKRGMVGKSATK</sequence>